<feature type="transmembrane region" description="Helical" evidence="1">
    <location>
        <begin position="82"/>
        <end position="102"/>
    </location>
</feature>
<evidence type="ECO:0000313" key="2">
    <source>
        <dbReference type="EMBL" id="MBO0330246.1"/>
    </source>
</evidence>
<evidence type="ECO:0000313" key="3">
    <source>
        <dbReference type="Proteomes" id="UP000664163"/>
    </source>
</evidence>
<keyword evidence="1" id="KW-1133">Transmembrane helix</keyword>
<feature type="transmembrane region" description="Helical" evidence="1">
    <location>
        <begin position="114"/>
        <end position="144"/>
    </location>
</feature>
<dbReference type="RefSeq" id="WP_207070655.1">
    <property type="nucleotide sequence ID" value="NZ_JAFLND010000001.1"/>
</dbReference>
<proteinExistence type="predicted"/>
<feature type="transmembrane region" description="Helical" evidence="1">
    <location>
        <begin position="12"/>
        <end position="29"/>
    </location>
</feature>
<feature type="transmembrane region" description="Helical" evidence="1">
    <location>
        <begin position="34"/>
        <end position="51"/>
    </location>
</feature>
<keyword evidence="1" id="KW-0472">Membrane</keyword>
<organism evidence="2 3">
    <name type="scientific">[Muricauda] lutisoli</name>
    <dbReference type="NCBI Taxonomy" id="2816035"/>
    <lineage>
        <taxon>Bacteria</taxon>
        <taxon>Pseudomonadati</taxon>
        <taxon>Bacteroidota</taxon>
        <taxon>Flavobacteriia</taxon>
        <taxon>Flavobacteriales</taxon>
        <taxon>Flavobacteriaceae</taxon>
        <taxon>Allomuricauda</taxon>
    </lineage>
</organism>
<sequence>MELLKENLIPWSISNGLALIVLATSFRWTKLTRLLLFILFAWASWLNYTTAHKTPEFYLLYANFTPFEGYHNFIIHWFKSNIVTTVTLISIGQGLIAFGIILKGMVVKIACAGAILFFVAIAPLGIGSGFPATLIAAAATFLILKKDNLDYLWHFKKNGEHKEL</sequence>
<gene>
    <name evidence="2" type="ORF">J0X13_06775</name>
</gene>
<evidence type="ECO:0000256" key="1">
    <source>
        <dbReference type="SAM" id="Phobius"/>
    </source>
</evidence>
<protein>
    <recommendedName>
        <fullName evidence="4">DoxX family protein</fullName>
    </recommendedName>
</protein>
<dbReference type="Proteomes" id="UP000664163">
    <property type="component" value="Unassembled WGS sequence"/>
</dbReference>
<name>A0ABS3EVH9_9FLAO</name>
<evidence type="ECO:0008006" key="4">
    <source>
        <dbReference type="Google" id="ProtNLM"/>
    </source>
</evidence>
<comment type="caution">
    <text evidence="2">The sequence shown here is derived from an EMBL/GenBank/DDBJ whole genome shotgun (WGS) entry which is preliminary data.</text>
</comment>
<keyword evidence="1" id="KW-0812">Transmembrane</keyword>
<keyword evidence="3" id="KW-1185">Reference proteome</keyword>
<accession>A0ABS3EVH9</accession>
<reference evidence="2 3" key="1">
    <citation type="submission" date="2021-03" db="EMBL/GenBank/DDBJ databases">
        <title>Muricauda sp. CAU 1631 isolated from Incheon.</title>
        <authorList>
            <person name="Kim W."/>
        </authorList>
    </citation>
    <scope>NUCLEOTIDE SEQUENCE [LARGE SCALE GENOMIC DNA]</scope>
    <source>
        <strain evidence="2 3">CAU 1631</strain>
    </source>
</reference>
<dbReference type="EMBL" id="JAFLND010000001">
    <property type="protein sequence ID" value="MBO0330246.1"/>
    <property type="molecule type" value="Genomic_DNA"/>
</dbReference>